<keyword evidence="1" id="KW-0805">Transcription regulation</keyword>
<dbReference type="Pfam" id="PF00196">
    <property type="entry name" value="GerE"/>
    <property type="match status" value="2"/>
</dbReference>
<protein>
    <recommendedName>
        <fullName evidence="4">HTH luxR-type domain-containing protein</fullName>
    </recommendedName>
</protein>
<dbReference type="KEGG" id="scy:SCATT_22580"/>
<gene>
    <name evidence="5" type="ordered locus">SCATT_22580</name>
</gene>
<dbReference type="Proteomes" id="UP000007842">
    <property type="component" value="Chromosome"/>
</dbReference>
<evidence type="ECO:0000256" key="1">
    <source>
        <dbReference type="ARBA" id="ARBA00023015"/>
    </source>
</evidence>
<dbReference type="RefSeq" id="WP_014627821.1">
    <property type="nucleotide sequence ID" value="NC_016111.1"/>
</dbReference>
<dbReference type="GO" id="GO:0006355">
    <property type="term" value="P:regulation of DNA-templated transcription"/>
    <property type="evidence" value="ECO:0007669"/>
    <property type="project" value="InterPro"/>
</dbReference>
<reference evidence="6" key="1">
    <citation type="submission" date="2011-12" db="EMBL/GenBank/DDBJ databases">
        <title>Complete genome sequence of Streptomyces cattleya strain DSM 46488.</title>
        <authorList>
            <person name="Ou H.-Y."/>
            <person name="Li P."/>
            <person name="Zhao C."/>
            <person name="O'Hagan D."/>
            <person name="Deng Z."/>
        </authorList>
    </citation>
    <scope>NUCLEOTIDE SEQUENCE [LARGE SCALE GENOMIC DNA]</scope>
    <source>
        <strain evidence="6">ATCC 35852 / DSM 46488 / JCM 4925 / NBRC 14057 / NRRL 8057</strain>
    </source>
</reference>
<dbReference type="eggNOG" id="COG2197">
    <property type="taxonomic scope" value="Bacteria"/>
</dbReference>
<dbReference type="AlphaFoldDB" id="G8WPC7"/>
<keyword evidence="3" id="KW-0804">Transcription</keyword>
<dbReference type="HOGENOM" id="CLU_1299136_0_0_11"/>
<dbReference type="InterPro" id="IPR036388">
    <property type="entry name" value="WH-like_DNA-bd_sf"/>
</dbReference>
<dbReference type="InterPro" id="IPR000792">
    <property type="entry name" value="Tscrpt_reg_LuxR_C"/>
</dbReference>
<dbReference type="EMBL" id="CP003219">
    <property type="protein sequence ID" value="AEW94629.1"/>
    <property type="molecule type" value="Genomic_DNA"/>
</dbReference>
<evidence type="ECO:0000256" key="3">
    <source>
        <dbReference type="ARBA" id="ARBA00023163"/>
    </source>
</evidence>
<dbReference type="STRING" id="1003195.SCATT_22580"/>
<evidence type="ECO:0000313" key="5">
    <source>
        <dbReference type="EMBL" id="AEW94629.1"/>
    </source>
</evidence>
<sequence length="212" mass="22852">MTAAVPDAARDVIHAALTDWWILTDPTRRDLAHAADQVTAYLTASGYQITPQPAHPQPETPMPLPLTPRQIQVIAGLARGHSTIEIAAHLEIAPGCVRSHLNRISTRLGTHSAAGTVGHCYRAGVLTGLHPEPLPGDIRLTLRQHQVLELMAHGRRNEEIAAQLHLSLDTVKTHGRHLFATVGARSRAHAVALGYQHGLLSLTDRTTEAACA</sequence>
<dbReference type="PANTHER" id="PTHR44688:SF16">
    <property type="entry name" value="DNA-BINDING TRANSCRIPTIONAL ACTIVATOR DEVR_DOSR"/>
    <property type="match status" value="1"/>
</dbReference>
<dbReference type="CDD" id="cd06170">
    <property type="entry name" value="LuxR_C_like"/>
    <property type="match status" value="1"/>
</dbReference>
<keyword evidence="2" id="KW-0238">DNA-binding</keyword>
<dbReference type="SUPFAM" id="SSF46894">
    <property type="entry name" value="C-terminal effector domain of the bipartite response regulators"/>
    <property type="match status" value="2"/>
</dbReference>
<evidence type="ECO:0000256" key="2">
    <source>
        <dbReference type="ARBA" id="ARBA00023125"/>
    </source>
</evidence>
<dbReference type="GO" id="GO:0003677">
    <property type="term" value="F:DNA binding"/>
    <property type="evidence" value="ECO:0007669"/>
    <property type="project" value="UniProtKB-KW"/>
</dbReference>
<dbReference type="Gene3D" id="1.10.10.10">
    <property type="entry name" value="Winged helix-like DNA-binding domain superfamily/Winged helix DNA-binding domain"/>
    <property type="match status" value="2"/>
</dbReference>
<accession>G8WPC7</accession>
<dbReference type="InterPro" id="IPR016032">
    <property type="entry name" value="Sig_transdc_resp-reg_C-effctor"/>
</dbReference>
<dbReference type="SMART" id="SM00421">
    <property type="entry name" value="HTH_LUXR"/>
    <property type="match status" value="2"/>
</dbReference>
<dbReference type="PATRIC" id="fig|1003195.29.peg.2264"/>
<name>G8WPC7_STREN</name>
<dbReference type="OrthoDB" id="4338628at2"/>
<organism evidence="5 6">
    <name type="scientific">Streptantibioticus cattleyicolor (strain ATCC 35852 / DSM 46488 / JCM 4925 / NBRC 14057 / NRRL 8057)</name>
    <name type="common">Streptomyces cattleya</name>
    <dbReference type="NCBI Taxonomy" id="1003195"/>
    <lineage>
        <taxon>Bacteria</taxon>
        <taxon>Bacillati</taxon>
        <taxon>Actinomycetota</taxon>
        <taxon>Actinomycetes</taxon>
        <taxon>Kitasatosporales</taxon>
        <taxon>Streptomycetaceae</taxon>
        <taxon>Streptantibioticus</taxon>
    </lineage>
</organism>
<proteinExistence type="predicted"/>
<evidence type="ECO:0000313" key="6">
    <source>
        <dbReference type="Proteomes" id="UP000007842"/>
    </source>
</evidence>
<dbReference type="PRINTS" id="PR00038">
    <property type="entry name" value="HTHLUXR"/>
</dbReference>
<keyword evidence="6" id="KW-1185">Reference proteome</keyword>
<dbReference type="PANTHER" id="PTHR44688">
    <property type="entry name" value="DNA-BINDING TRANSCRIPTIONAL ACTIVATOR DEVR_DOSR"/>
    <property type="match status" value="1"/>
</dbReference>
<dbReference type="PROSITE" id="PS50043">
    <property type="entry name" value="HTH_LUXR_2"/>
    <property type="match status" value="1"/>
</dbReference>
<feature type="domain" description="HTH luxR-type" evidence="4">
    <location>
        <begin position="133"/>
        <end position="198"/>
    </location>
</feature>
<evidence type="ECO:0000259" key="4">
    <source>
        <dbReference type="PROSITE" id="PS50043"/>
    </source>
</evidence>